<organism evidence="2 3">
    <name type="scientific">Anaerotalea alkaliphila</name>
    <dbReference type="NCBI Taxonomy" id="2662126"/>
    <lineage>
        <taxon>Bacteria</taxon>
        <taxon>Bacillati</taxon>
        <taxon>Bacillota</taxon>
        <taxon>Clostridia</taxon>
        <taxon>Eubacteriales</taxon>
        <taxon>Anaerotalea</taxon>
    </lineage>
</organism>
<feature type="transmembrane region" description="Helical" evidence="1">
    <location>
        <begin position="20"/>
        <end position="41"/>
    </location>
</feature>
<gene>
    <name evidence="2" type="ORF">GXN74_06585</name>
</gene>
<proteinExistence type="predicted"/>
<name>A0A7X5HVW0_9FIRM</name>
<dbReference type="InterPro" id="IPR036318">
    <property type="entry name" value="FAD-bd_PCMH-like_sf"/>
</dbReference>
<dbReference type="GO" id="GO:0050660">
    <property type="term" value="F:flavin adenine dinucleotide binding"/>
    <property type="evidence" value="ECO:0007669"/>
    <property type="project" value="InterPro"/>
</dbReference>
<reference evidence="2 3" key="1">
    <citation type="submission" date="2020-01" db="EMBL/GenBank/DDBJ databases">
        <title>Anaeroalcalibacter tamaniensis gen. nov., sp. nov., moderately halophilic strictly anaerobic fermenter bacterium from mud volcano of Taman peninsula.</title>
        <authorList>
            <person name="Frolova A."/>
            <person name="Merkel A.Y."/>
            <person name="Slobodkin A.I."/>
        </authorList>
    </citation>
    <scope>NUCLEOTIDE SEQUENCE [LARGE SCALE GENOMIC DNA]</scope>
    <source>
        <strain evidence="2 3">F-3ap</strain>
    </source>
</reference>
<evidence type="ECO:0000313" key="3">
    <source>
        <dbReference type="Proteomes" id="UP000461585"/>
    </source>
</evidence>
<dbReference type="EMBL" id="JAAEEH010000014">
    <property type="protein sequence ID" value="NDL67406.1"/>
    <property type="molecule type" value="Genomic_DNA"/>
</dbReference>
<evidence type="ECO:0000313" key="2">
    <source>
        <dbReference type="EMBL" id="NDL67406.1"/>
    </source>
</evidence>
<dbReference type="RefSeq" id="WP_162370131.1">
    <property type="nucleotide sequence ID" value="NZ_JAAEEH010000014.1"/>
</dbReference>
<accession>A0A7X5HVW0</accession>
<feature type="transmembrane region" description="Helical" evidence="1">
    <location>
        <begin position="106"/>
        <end position="126"/>
    </location>
</feature>
<keyword evidence="3" id="KW-1185">Reference proteome</keyword>
<dbReference type="SUPFAM" id="SSF56176">
    <property type="entry name" value="FAD-binding/transporter-associated domain-like"/>
    <property type="match status" value="1"/>
</dbReference>
<protein>
    <submittedName>
        <fullName evidence="2">Transporter</fullName>
    </submittedName>
</protein>
<keyword evidence="1" id="KW-0472">Membrane</keyword>
<sequence length="213" mass="23231">MKKISKQLVRNYVSTSASSIEIAVSILILIGTIFLSARVIHDVYLIVTHVGSPEKMLSTEIFLAHSLELVIGIEFIKMLVKHTPSSAVEVLVFAISRQLITSHPDMTDVLIGVVAIAILFSIRAFLSSPAHVTYQDDLILNAGNSIQELEDLLHRKVDPALGNTVGGIVVNAARKNNVKLRPGFSVVLDGVLYEVYSMDAHLVKQVKVVPPKS</sequence>
<evidence type="ECO:0000256" key="1">
    <source>
        <dbReference type="SAM" id="Phobius"/>
    </source>
</evidence>
<keyword evidence="1" id="KW-1133">Transmembrane helix</keyword>
<dbReference type="Proteomes" id="UP000461585">
    <property type="component" value="Unassembled WGS sequence"/>
</dbReference>
<comment type="caution">
    <text evidence="2">The sequence shown here is derived from an EMBL/GenBank/DDBJ whole genome shotgun (WGS) entry which is preliminary data.</text>
</comment>
<dbReference type="AlphaFoldDB" id="A0A7X5HVW0"/>
<keyword evidence="1" id="KW-0812">Transmembrane</keyword>